<proteinExistence type="predicted"/>
<evidence type="ECO:0000256" key="1">
    <source>
        <dbReference type="SAM" id="MobiDB-lite"/>
    </source>
</evidence>
<name>A0A7V5PR64_CALAY</name>
<accession>A0A7V5PR64</accession>
<feature type="region of interest" description="Disordered" evidence="1">
    <location>
        <begin position="15"/>
        <end position="36"/>
    </location>
</feature>
<dbReference type="EMBL" id="DROD01000703">
    <property type="protein sequence ID" value="HHJ53741.1"/>
    <property type="molecule type" value="Genomic_DNA"/>
</dbReference>
<comment type="caution">
    <text evidence="2">The sequence shown here is derived from an EMBL/GenBank/DDBJ whole genome shotgun (WGS) entry which is preliminary data.</text>
</comment>
<protein>
    <recommendedName>
        <fullName evidence="3">Flagellar protein</fullName>
    </recommendedName>
</protein>
<sequence>MKVADLQRTAVFPRIRPGNAPQTTQRHNVQPGKVPAGKTFGQVLTESVKENQPVRFSAHAIRRLEERQLSLNDRMLERLDQGIRQLDAKGSRNSVVFMDQMAFVVSVKNKTVVTAVGMDQTKENIFTNIDSVAIV</sequence>
<reference evidence="2" key="1">
    <citation type="journal article" date="2020" name="mSystems">
        <title>Genome- and Community-Level Interaction Insights into Carbon Utilization and Element Cycling Functions of Hydrothermarchaeota in Hydrothermal Sediment.</title>
        <authorList>
            <person name="Zhou Z."/>
            <person name="Liu Y."/>
            <person name="Xu W."/>
            <person name="Pan J."/>
            <person name="Luo Z.H."/>
            <person name="Li M."/>
        </authorList>
    </citation>
    <scope>NUCLEOTIDE SEQUENCE [LARGE SCALE GENOMIC DNA]</scope>
    <source>
        <strain evidence="2">HyVt-527</strain>
    </source>
</reference>
<dbReference type="Pfam" id="PF12611">
    <property type="entry name" value="Flagellar_put"/>
    <property type="match status" value="1"/>
</dbReference>
<organism evidence="2">
    <name type="scientific">Caldithrix abyssi</name>
    <dbReference type="NCBI Taxonomy" id="187145"/>
    <lineage>
        <taxon>Bacteria</taxon>
        <taxon>Pseudomonadati</taxon>
        <taxon>Calditrichota</taxon>
        <taxon>Calditrichia</taxon>
        <taxon>Calditrichales</taxon>
        <taxon>Calditrichaceae</taxon>
        <taxon>Caldithrix</taxon>
    </lineage>
</organism>
<dbReference type="NCBIfam" id="TIGR02530">
    <property type="entry name" value="flg_new"/>
    <property type="match status" value="1"/>
</dbReference>
<evidence type="ECO:0000313" key="2">
    <source>
        <dbReference type="EMBL" id="HHJ53741.1"/>
    </source>
</evidence>
<gene>
    <name evidence="2" type="ORF">ENJ89_11145</name>
</gene>
<dbReference type="AlphaFoldDB" id="A0A7V5PR64"/>
<dbReference type="Proteomes" id="UP000886124">
    <property type="component" value="Unassembled WGS sequence"/>
</dbReference>
<dbReference type="InterPro" id="IPR013367">
    <property type="entry name" value="Flagellar_put"/>
</dbReference>
<evidence type="ECO:0008006" key="3">
    <source>
        <dbReference type="Google" id="ProtNLM"/>
    </source>
</evidence>